<feature type="transmembrane region" description="Helical" evidence="6">
    <location>
        <begin position="96"/>
        <end position="121"/>
    </location>
</feature>
<name>A0A533QDW6_9BACT</name>
<gene>
    <name evidence="7" type="ORF">JETT_0723</name>
</gene>
<evidence type="ECO:0000256" key="1">
    <source>
        <dbReference type="ARBA" id="ARBA00004141"/>
    </source>
</evidence>
<keyword evidence="3 6" id="KW-1133">Transmembrane helix</keyword>
<dbReference type="InterPro" id="IPR003825">
    <property type="entry name" value="Colicin-V_CvpA"/>
</dbReference>
<proteinExistence type="predicted"/>
<dbReference type="PANTHER" id="PTHR36926:SF1">
    <property type="entry name" value="COLICIN V PRODUCTION PROTEIN"/>
    <property type="match status" value="1"/>
</dbReference>
<evidence type="ECO:0000256" key="3">
    <source>
        <dbReference type="ARBA" id="ARBA00022989"/>
    </source>
</evidence>
<evidence type="ECO:0000256" key="4">
    <source>
        <dbReference type="ARBA" id="ARBA00023136"/>
    </source>
</evidence>
<dbReference type="Pfam" id="PF02674">
    <property type="entry name" value="Colicin_V"/>
    <property type="match status" value="1"/>
</dbReference>
<dbReference type="GO" id="GO:0009403">
    <property type="term" value="P:toxin biosynthetic process"/>
    <property type="evidence" value="ECO:0007669"/>
    <property type="project" value="InterPro"/>
</dbReference>
<feature type="transmembrane region" description="Helical" evidence="6">
    <location>
        <begin position="32"/>
        <end position="52"/>
    </location>
</feature>
<evidence type="ECO:0000256" key="2">
    <source>
        <dbReference type="ARBA" id="ARBA00022692"/>
    </source>
</evidence>
<dbReference type="GO" id="GO:0016020">
    <property type="term" value="C:membrane"/>
    <property type="evidence" value="ECO:0007669"/>
    <property type="project" value="UniProtKB-SubCell"/>
</dbReference>
<comment type="subcellular location">
    <subcellularLocation>
        <location evidence="1">Membrane</location>
        <topology evidence="1">Multi-pass membrane protein</topology>
    </subcellularLocation>
</comment>
<feature type="transmembrane region" description="Helical" evidence="6">
    <location>
        <begin position="64"/>
        <end position="84"/>
    </location>
</feature>
<evidence type="ECO:0000256" key="5">
    <source>
        <dbReference type="SAM" id="MobiDB-lite"/>
    </source>
</evidence>
<evidence type="ECO:0000313" key="7">
    <source>
        <dbReference type="EMBL" id="TLD42935.1"/>
    </source>
</evidence>
<keyword evidence="4 6" id="KW-0472">Membrane</keyword>
<feature type="region of interest" description="Disordered" evidence="5">
    <location>
        <begin position="156"/>
        <end position="188"/>
    </location>
</feature>
<dbReference type="AlphaFoldDB" id="A0A533QDW6"/>
<accession>A0A533QDW6</accession>
<sequence>MNWIDYTIFTLVFFAAIFGLSNGPVIQCIRIVCLLISFFTAVFFYGILSNILRGVFVPPTANMLSYFIIFGTALIITYIITDIIKRALDAWSMGIGLRLFGGLLGIIKGIIFCGVIIFGVLSFCSKPTSDTIATSKIATQIGKGMQTVVSLVPESIPNKIRGDEEEIKGNKAPKETQSTNDEDFKVAQ</sequence>
<protein>
    <submittedName>
        <fullName evidence="7">Colicin V production family protein</fullName>
    </submittedName>
</protein>
<dbReference type="InterPro" id="IPR052719">
    <property type="entry name" value="CvpA-like"/>
</dbReference>
<feature type="transmembrane region" description="Helical" evidence="6">
    <location>
        <begin position="6"/>
        <end position="25"/>
    </location>
</feature>
<dbReference type="Proteomes" id="UP000319783">
    <property type="component" value="Unassembled WGS sequence"/>
</dbReference>
<dbReference type="PANTHER" id="PTHR36926">
    <property type="entry name" value="COLICIN V PRODUCTION PROTEIN"/>
    <property type="match status" value="1"/>
</dbReference>
<comment type="caution">
    <text evidence="7">The sequence shown here is derived from an EMBL/GenBank/DDBJ whole genome shotgun (WGS) entry which is preliminary data.</text>
</comment>
<evidence type="ECO:0000313" key="8">
    <source>
        <dbReference type="Proteomes" id="UP000319783"/>
    </source>
</evidence>
<keyword evidence="2 6" id="KW-0812">Transmembrane</keyword>
<organism evidence="7 8">
    <name type="scientific">Candidatus Jettenia ecosi</name>
    <dbReference type="NCBI Taxonomy" id="2494326"/>
    <lineage>
        <taxon>Bacteria</taxon>
        <taxon>Pseudomonadati</taxon>
        <taxon>Planctomycetota</taxon>
        <taxon>Candidatus Brocadiia</taxon>
        <taxon>Candidatus Brocadiales</taxon>
        <taxon>Candidatus Brocadiaceae</taxon>
        <taxon>Candidatus Jettenia</taxon>
    </lineage>
</organism>
<reference evidence="7 8" key="1">
    <citation type="submission" date="2019-04" db="EMBL/GenBank/DDBJ databases">
        <title>Genome of a novel bacterium Candidatus Jettenia ecosi reconstructed from metagenome of an anammox bioreactor.</title>
        <authorList>
            <person name="Mardanov A.V."/>
            <person name="Beletsky A.V."/>
            <person name="Ravin N.V."/>
            <person name="Botchkova E.A."/>
            <person name="Litti Y.V."/>
            <person name="Nozhevnikova A.N."/>
        </authorList>
    </citation>
    <scope>NUCLEOTIDE SEQUENCE [LARGE SCALE GENOMIC DNA]</scope>
    <source>
        <strain evidence="7">J2</strain>
    </source>
</reference>
<dbReference type="EMBL" id="SULG01000010">
    <property type="protein sequence ID" value="TLD42935.1"/>
    <property type="molecule type" value="Genomic_DNA"/>
</dbReference>
<evidence type="ECO:0000256" key="6">
    <source>
        <dbReference type="SAM" id="Phobius"/>
    </source>
</evidence>